<name>A0A382XRS7_9ZZZZ</name>
<proteinExistence type="predicted"/>
<feature type="non-terminal residue" evidence="2">
    <location>
        <position position="77"/>
    </location>
</feature>
<evidence type="ECO:0000256" key="1">
    <source>
        <dbReference type="SAM" id="Phobius"/>
    </source>
</evidence>
<gene>
    <name evidence="2" type="ORF">METZ01_LOCUS426005</name>
</gene>
<feature type="transmembrane region" description="Helical" evidence="1">
    <location>
        <begin position="20"/>
        <end position="40"/>
    </location>
</feature>
<dbReference type="SUPFAM" id="SSF54523">
    <property type="entry name" value="Pili subunits"/>
    <property type="match status" value="1"/>
</dbReference>
<keyword evidence="1" id="KW-0472">Membrane</keyword>
<dbReference type="AlphaFoldDB" id="A0A382XRS7"/>
<dbReference type="Gene3D" id="3.30.700.10">
    <property type="entry name" value="Glycoprotein, Type 4 Pilin"/>
    <property type="match status" value="1"/>
</dbReference>
<organism evidence="2">
    <name type="scientific">marine metagenome</name>
    <dbReference type="NCBI Taxonomy" id="408172"/>
    <lineage>
        <taxon>unclassified sequences</taxon>
        <taxon>metagenomes</taxon>
        <taxon>ecological metagenomes</taxon>
    </lineage>
</organism>
<keyword evidence="1" id="KW-0812">Transmembrane</keyword>
<dbReference type="EMBL" id="UINC01169553">
    <property type="protein sequence ID" value="SVD73151.1"/>
    <property type="molecule type" value="Genomic_DNA"/>
</dbReference>
<dbReference type="Pfam" id="PF07963">
    <property type="entry name" value="N_methyl"/>
    <property type="match status" value="1"/>
</dbReference>
<keyword evidence="1" id="KW-1133">Transmembrane helix</keyword>
<protein>
    <recommendedName>
        <fullName evidence="3">Prepilin-type N-terminal cleavage/methylation domain-containing protein</fullName>
    </recommendedName>
</protein>
<evidence type="ECO:0000313" key="2">
    <source>
        <dbReference type="EMBL" id="SVD73151.1"/>
    </source>
</evidence>
<reference evidence="2" key="1">
    <citation type="submission" date="2018-05" db="EMBL/GenBank/DDBJ databases">
        <authorList>
            <person name="Lanie J.A."/>
            <person name="Ng W.-L."/>
            <person name="Kazmierczak K.M."/>
            <person name="Andrzejewski T.M."/>
            <person name="Davidsen T.M."/>
            <person name="Wayne K.J."/>
            <person name="Tettelin H."/>
            <person name="Glass J.I."/>
            <person name="Rusch D."/>
            <person name="Podicherti R."/>
            <person name="Tsui H.-C.T."/>
            <person name="Winkler M.E."/>
        </authorList>
    </citation>
    <scope>NUCLEOTIDE SEQUENCE</scope>
</reference>
<sequence length="77" mass="8791">MKNLIQKLTVRDGFTLMELVVTVVLLGVLVSVSIPAYNGVAEETQGKRNEANMQTIREAFFHYFYRMHQTSGRSAHF</sequence>
<evidence type="ECO:0008006" key="3">
    <source>
        <dbReference type="Google" id="ProtNLM"/>
    </source>
</evidence>
<dbReference type="InterPro" id="IPR012902">
    <property type="entry name" value="N_methyl_site"/>
</dbReference>
<dbReference type="InterPro" id="IPR045584">
    <property type="entry name" value="Pilin-like"/>
</dbReference>
<dbReference type="NCBIfam" id="TIGR02532">
    <property type="entry name" value="IV_pilin_GFxxxE"/>
    <property type="match status" value="1"/>
</dbReference>
<accession>A0A382XRS7</accession>